<sequence length="137" mass="15321">MEDVESMCGRCGASVCDWEHVGSELTEAGARLEVKLIRRRQRGQAIRTALRRLYMYWKHGRMSGEVSTCIPRELNERWPDAKDVSYIQAVGRVNPSTLVIDLFARLRINATGASVPARQTASSASRSAGDRPLNTSW</sequence>
<feature type="compositionally biased region" description="Low complexity" evidence="1">
    <location>
        <begin position="117"/>
        <end position="127"/>
    </location>
</feature>
<organism evidence="2 3">
    <name type="scientific">Phytophthora megakarya</name>
    <dbReference type="NCBI Taxonomy" id="4795"/>
    <lineage>
        <taxon>Eukaryota</taxon>
        <taxon>Sar</taxon>
        <taxon>Stramenopiles</taxon>
        <taxon>Oomycota</taxon>
        <taxon>Peronosporomycetes</taxon>
        <taxon>Peronosporales</taxon>
        <taxon>Peronosporaceae</taxon>
        <taxon>Phytophthora</taxon>
    </lineage>
</organism>
<comment type="caution">
    <text evidence="2">The sequence shown here is derived from an EMBL/GenBank/DDBJ whole genome shotgun (WGS) entry which is preliminary data.</text>
</comment>
<reference evidence="3" key="1">
    <citation type="submission" date="2017-03" db="EMBL/GenBank/DDBJ databases">
        <title>Phytopthora megakarya and P. palmivora, two closely related causual agents of cacao black pod achieved similar genome size and gene model numbers by different mechanisms.</title>
        <authorList>
            <person name="Ali S."/>
            <person name="Shao J."/>
            <person name="Larry D.J."/>
            <person name="Kronmiller B."/>
            <person name="Shen D."/>
            <person name="Strem M.D."/>
            <person name="Melnick R.L."/>
            <person name="Guiltinan M.J."/>
            <person name="Tyler B.M."/>
            <person name="Meinhardt L.W."/>
            <person name="Bailey B.A."/>
        </authorList>
    </citation>
    <scope>NUCLEOTIDE SEQUENCE [LARGE SCALE GENOMIC DNA]</scope>
    <source>
        <strain evidence="3">zdho120</strain>
    </source>
</reference>
<proteinExistence type="predicted"/>
<keyword evidence="3" id="KW-1185">Reference proteome</keyword>
<evidence type="ECO:0000313" key="3">
    <source>
        <dbReference type="Proteomes" id="UP000198211"/>
    </source>
</evidence>
<dbReference type="AlphaFoldDB" id="A0A225V396"/>
<dbReference type="Proteomes" id="UP000198211">
    <property type="component" value="Unassembled WGS sequence"/>
</dbReference>
<evidence type="ECO:0000313" key="2">
    <source>
        <dbReference type="EMBL" id="OWY99216.1"/>
    </source>
</evidence>
<gene>
    <name evidence="2" type="ORF">PHMEG_00029817</name>
</gene>
<feature type="region of interest" description="Disordered" evidence="1">
    <location>
        <begin position="115"/>
        <end position="137"/>
    </location>
</feature>
<accession>A0A225V396</accession>
<evidence type="ECO:0000256" key="1">
    <source>
        <dbReference type="SAM" id="MobiDB-lite"/>
    </source>
</evidence>
<protein>
    <submittedName>
        <fullName evidence="2">Uncharacterized protein</fullName>
    </submittedName>
</protein>
<dbReference type="EMBL" id="NBNE01008694">
    <property type="protein sequence ID" value="OWY99216.1"/>
    <property type="molecule type" value="Genomic_DNA"/>
</dbReference>
<name>A0A225V396_9STRA</name>